<keyword evidence="2" id="KW-1185">Reference proteome</keyword>
<gene>
    <name evidence="1" type="ORF">M9H77_04577</name>
</gene>
<proteinExistence type="predicted"/>
<evidence type="ECO:0000313" key="1">
    <source>
        <dbReference type="EMBL" id="KAI5683349.1"/>
    </source>
</evidence>
<name>A0ACC0CEM8_CATRO</name>
<sequence>MLMEEGTPTPRSPEAKLGMQVEDLWDIQEPQLSPTEKLNACFESIPVSDFPVAPSSQVIEIKSDSSLAEVVKLLAEHKILSAPVVDVEAPDDASWIDRYIGIIEFAGIVVWILQQAEKMEGSVDANGELMKEYEDPFGRAVAAAASGMSSPRYRSLRPESPTATSGNYFETLTSSDFYKNTKVRDISGSFRWAPFLALQKSNSFLTMLLLLSKYRMKSIPIVDLGENKIDSIITQSAVIHMLEECADLHWFESWGSKKLYELGLPLMDSSQLIKVYEDEPVLQAFKLMRQKGVGGLPVVGSGGMKAIGNISIRDIQYLLLAPEIYKDFRAITAKNFLTAVKGYLEKHQKDSPLLRSMVTCKRTDTLKDVIMKLDSMEIQRIYIVDDSGDVQGVITLRDIISKLVHEPRGYFGDFFDGVLPLPANSRV</sequence>
<accession>A0ACC0CEM8</accession>
<protein>
    <submittedName>
        <fullName evidence="1">Uncharacterized protein</fullName>
    </submittedName>
</protein>
<dbReference type="EMBL" id="CM044701">
    <property type="protein sequence ID" value="KAI5683349.1"/>
    <property type="molecule type" value="Genomic_DNA"/>
</dbReference>
<organism evidence="1 2">
    <name type="scientific">Catharanthus roseus</name>
    <name type="common">Madagascar periwinkle</name>
    <name type="synonym">Vinca rosea</name>
    <dbReference type="NCBI Taxonomy" id="4058"/>
    <lineage>
        <taxon>Eukaryota</taxon>
        <taxon>Viridiplantae</taxon>
        <taxon>Streptophyta</taxon>
        <taxon>Embryophyta</taxon>
        <taxon>Tracheophyta</taxon>
        <taxon>Spermatophyta</taxon>
        <taxon>Magnoliopsida</taxon>
        <taxon>eudicotyledons</taxon>
        <taxon>Gunneridae</taxon>
        <taxon>Pentapetalae</taxon>
        <taxon>asterids</taxon>
        <taxon>lamiids</taxon>
        <taxon>Gentianales</taxon>
        <taxon>Apocynaceae</taxon>
        <taxon>Rauvolfioideae</taxon>
        <taxon>Vinceae</taxon>
        <taxon>Catharanthinae</taxon>
        <taxon>Catharanthus</taxon>
    </lineage>
</organism>
<reference evidence="2" key="1">
    <citation type="journal article" date="2023" name="Nat. Plants">
        <title>Single-cell RNA sequencing provides a high-resolution roadmap for understanding the multicellular compartmentation of specialized metabolism.</title>
        <authorList>
            <person name="Sun S."/>
            <person name="Shen X."/>
            <person name="Li Y."/>
            <person name="Li Y."/>
            <person name="Wang S."/>
            <person name="Li R."/>
            <person name="Zhang H."/>
            <person name="Shen G."/>
            <person name="Guo B."/>
            <person name="Wei J."/>
            <person name="Xu J."/>
            <person name="St-Pierre B."/>
            <person name="Chen S."/>
            <person name="Sun C."/>
        </authorList>
    </citation>
    <scope>NUCLEOTIDE SEQUENCE [LARGE SCALE GENOMIC DNA]</scope>
</reference>
<comment type="caution">
    <text evidence="1">The sequence shown here is derived from an EMBL/GenBank/DDBJ whole genome shotgun (WGS) entry which is preliminary data.</text>
</comment>
<evidence type="ECO:0000313" key="2">
    <source>
        <dbReference type="Proteomes" id="UP001060085"/>
    </source>
</evidence>
<dbReference type="Proteomes" id="UP001060085">
    <property type="component" value="Linkage Group LG01"/>
</dbReference>